<sequence>RNQLIYKWRALQDSDLRPTA</sequence>
<protein>
    <submittedName>
        <fullName evidence="1">Integrase</fullName>
    </submittedName>
</protein>
<gene>
    <name evidence="1" type="ORF">CR088_29090</name>
</gene>
<evidence type="ECO:0000313" key="2">
    <source>
        <dbReference type="Proteomes" id="UP000221568"/>
    </source>
</evidence>
<name>A0A7Z1HRK1_SALDU</name>
<dbReference type="AlphaFoldDB" id="A0A7Z1HRK1"/>
<feature type="non-terminal residue" evidence="1">
    <location>
        <position position="1"/>
    </location>
</feature>
<evidence type="ECO:0000313" key="1">
    <source>
        <dbReference type="EMBL" id="PHP45241.1"/>
    </source>
</evidence>
<accession>A0A7Z1HRK1</accession>
<dbReference type="Proteomes" id="UP000221568">
    <property type="component" value="Unassembled WGS sequence"/>
</dbReference>
<comment type="caution">
    <text evidence="1">The sequence shown here is derived from an EMBL/GenBank/DDBJ whole genome shotgun (WGS) entry which is preliminary data.</text>
</comment>
<organism evidence="1 2">
    <name type="scientific">Salmonella dublin</name>
    <dbReference type="NCBI Taxonomy" id="98360"/>
    <lineage>
        <taxon>Bacteria</taxon>
        <taxon>Pseudomonadati</taxon>
        <taxon>Pseudomonadota</taxon>
        <taxon>Gammaproteobacteria</taxon>
        <taxon>Enterobacterales</taxon>
        <taxon>Enterobacteriaceae</taxon>
        <taxon>Salmonella</taxon>
    </lineage>
</organism>
<dbReference type="EMBL" id="PDOM01000472">
    <property type="protein sequence ID" value="PHP45241.1"/>
    <property type="molecule type" value="Genomic_DNA"/>
</dbReference>
<reference evidence="1 2" key="1">
    <citation type="submission" date="2017-10" db="EMBL/GenBank/DDBJ databases">
        <title>Characterization of the Virulence Potential of Salmonella enterica Isolates Carrying Incompatibility Group FIB Plasmids using Caco-2 Intestinal Epithelial Cells.</title>
        <authorList>
            <person name="Sanad Y."/>
            <person name="Khajanchi B."/>
            <person name="Deck J."/>
            <person name="Cox J."/>
            <person name="Thaker R."/>
            <person name="Han J."/>
            <person name="Nayak R."/>
            <person name="Foley S."/>
        </authorList>
    </citation>
    <scope>NUCLEOTIDE SEQUENCE [LARGE SCALE GENOMIC DNA]</scope>
    <source>
        <strain evidence="1 2">SE853</strain>
    </source>
</reference>
<proteinExistence type="predicted"/>